<dbReference type="EMBL" id="QBIY01012662">
    <property type="protein sequence ID" value="RXN19596.1"/>
    <property type="molecule type" value="Genomic_DNA"/>
</dbReference>
<comment type="caution">
    <text evidence="1">The sequence shown here is derived from an EMBL/GenBank/DDBJ whole genome shotgun (WGS) entry which is preliminary data.</text>
</comment>
<sequence length="612" mass="69594">MDRFVKGKRKATEVAQSQAGQSKANVVKCRKYDEAYLALGFTVNVVGEEERPMCVLCLKTLAADSMKPTKLRRHIESMHPNYVQKPIEFFKRKLDQYRGQQSRFVKATTATAKAQLASYKIAYRVAQCKKSHTIAEELILPAAIDMVSVMLDEASVAKLKTIPVSNDTISRRIQDIANDIEEQLIEKIRGKRFALQVDEATDSNKDSLLIAYVRFVDFESLNEDLLFCKYIPKRATADELFKIIDSYLTEAGINWEDCLGICTDGAQTMAGKRGGLQALIKRVAPKAQWTHCIIHREALASRPLSPTLNDVLSEVVIAVNYIKTRPLKSRLFSALCEEMGADHTAVLFHSEARWLSRGKVLSRVFELREQIQIFLQEEGMNELASKFGNEQFLMKLAYLSDIFSKFNQLNLQLQGKDKYLPHLADQVSSFIRKLELYGRKLEQGNTESFENLTNFSKTNKLTESTVIPCFLEHISALRGHFQKYFPDNSVQFDWVRDPFTAPAPDDLSSSEEEQLIEMTSDSSMRLKFPSQTLCEFWLGVEREFPLIGQKAVEILLPFATSYLCEGGFSAVASLKTKYRSRLNVEHDLRVAISKLQPRFEQICSEKQAHCSH</sequence>
<dbReference type="Proteomes" id="UP000290572">
    <property type="component" value="Unassembled WGS sequence"/>
</dbReference>
<proteinExistence type="predicted"/>
<dbReference type="InterPro" id="IPR012337">
    <property type="entry name" value="RNaseH-like_sf"/>
</dbReference>
<reference evidence="1 2" key="1">
    <citation type="submission" date="2018-03" db="EMBL/GenBank/DDBJ databases">
        <title>Draft genome sequence of Rohu Carp (Labeo rohita).</title>
        <authorList>
            <person name="Das P."/>
            <person name="Kushwaha B."/>
            <person name="Joshi C.G."/>
            <person name="Kumar D."/>
            <person name="Nagpure N.S."/>
            <person name="Sahoo L."/>
            <person name="Das S.P."/>
            <person name="Bit A."/>
            <person name="Patnaik S."/>
            <person name="Meher P.K."/>
            <person name="Jayasankar P."/>
            <person name="Koringa P.G."/>
            <person name="Patel N.V."/>
            <person name="Hinsu A.T."/>
            <person name="Kumar R."/>
            <person name="Pandey M."/>
            <person name="Agarwal S."/>
            <person name="Srivastava S."/>
            <person name="Singh M."/>
            <person name="Iquebal M.A."/>
            <person name="Jaiswal S."/>
            <person name="Angadi U.B."/>
            <person name="Kumar N."/>
            <person name="Raza M."/>
            <person name="Shah T.M."/>
            <person name="Rai A."/>
            <person name="Jena J.K."/>
        </authorList>
    </citation>
    <scope>NUCLEOTIDE SEQUENCE [LARGE SCALE GENOMIC DNA]</scope>
    <source>
        <strain evidence="1">DASCIFA01</strain>
        <tissue evidence="1">Testis</tissue>
    </source>
</reference>
<dbReference type="PANTHER" id="PTHR45913:SF19">
    <property type="entry name" value="LOW QUALITY PROTEIN: ZINC FINGER BED DOMAIN-CONTAINING PROTEIN 5-LIKE"/>
    <property type="match status" value="1"/>
</dbReference>
<dbReference type="SUPFAM" id="SSF53098">
    <property type="entry name" value="Ribonuclease H-like"/>
    <property type="match status" value="1"/>
</dbReference>
<gene>
    <name evidence="1" type="ORF">ROHU_025652</name>
</gene>
<evidence type="ECO:0000313" key="1">
    <source>
        <dbReference type="EMBL" id="RXN19596.1"/>
    </source>
</evidence>
<keyword evidence="2" id="KW-1185">Reference proteome</keyword>
<organism evidence="1 2">
    <name type="scientific">Labeo rohita</name>
    <name type="common">Indian major carp</name>
    <name type="synonym">Cyprinus rohita</name>
    <dbReference type="NCBI Taxonomy" id="84645"/>
    <lineage>
        <taxon>Eukaryota</taxon>
        <taxon>Metazoa</taxon>
        <taxon>Chordata</taxon>
        <taxon>Craniata</taxon>
        <taxon>Vertebrata</taxon>
        <taxon>Euteleostomi</taxon>
        <taxon>Actinopterygii</taxon>
        <taxon>Neopterygii</taxon>
        <taxon>Teleostei</taxon>
        <taxon>Ostariophysi</taxon>
        <taxon>Cypriniformes</taxon>
        <taxon>Cyprinidae</taxon>
        <taxon>Labeoninae</taxon>
        <taxon>Labeonini</taxon>
        <taxon>Labeo</taxon>
    </lineage>
</organism>
<accession>A0A498MLE5</accession>
<protein>
    <submittedName>
        <fullName evidence="1">Zinc finger BED domain-containing 5-like protein</fullName>
    </submittedName>
</protein>
<name>A0A498MLE5_LABRO</name>
<evidence type="ECO:0000313" key="2">
    <source>
        <dbReference type="Proteomes" id="UP000290572"/>
    </source>
</evidence>
<dbReference type="AlphaFoldDB" id="A0A498MLE5"/>
<dbReference type="PANTHER" id="PTHR45913">
    <property type="entry name" value="EPM2A-INTERACTING PROTEIN 1"/>
    <property type="match status" value="1"/>
</dbReference>